<gene>
    <name evidence="7" type="ORF">QO005_004269</name>
</gene>
<evidence type="ECO:0000313" key="8">
    <source>
        <dbReference type="Proteomes" id="UP001235269"/>
    </source>
</evidence>
<dbReference type="PROSITE" id="PS00445">
    <property type="entry name" value="FGGY_KINASES_2"/>
    <property type="match status" value="1"/>
</dbReference>
<dbReference type="InterPro" id="IPR018483">
    <property type="entry name" value="Carb_kinase_FGGY_CS"/>
</dbReference>
<name>A0ABU0IKY6_9HYPH</name>
<comment type="caution">
    <text evidence="7">The sequence shown here is derived from an EMBL/GenBank/DDBJ whole genome shotgun (WGS) entry which is preliminary data.</text>
</comment>
<feature type="domain" description="Carbohydrate kinase FGGY N-terminal" evidence="5">
    <location>
        <begin position="6"/>
        <end position="250"/>
    </location>
</feature>
<dbReference type="Pfam" id="PF00370">
    <property type="entry name" value="FGGY_N"/>
    <property type="match status" value="1"/>
</dbReference>
<keyword evidence="2 4" id="KW-0808">Transferase</keyword>
<evidence type="ECO:0000259" key="5">
    <source>
        <dbReference type="Pfam" id="PF00370"/>
    </source>
</evidence>
<dbReference type="SUPFAM" id="SSF53067">
    <property type="entry name" value="Actin-like ATPase domain"/>
    <property type="match status" value="2"/>
</dbReference>
<dbReference type="InterPro" id="IPR018485">
    <property type="entry name" value="FGGY_C"/>
</dbReference>
<dbReference type="InterPro" id="IPR000577">
    <property type="entry name" value="Carb_kinase_FGGY"/>
</dbReference>
<dbReference type="EC" id="2.7.1.27" evidence="7"/>
<dbReference type="InterPro" id="IPR050406">
    <property type="entry name" value="FGGY_Carb_Kinase"/>
</dbReference>
<proteinExistence type="inferred from homology"/>
<dbReference type="PANTHER" id="PTHR43095:SF3">
    <property type="entry name" value="L-XYLULOSE_3-KETO-L-GULONATE KINASE"/>
    <property type="match status" value="1"/>
</dbReference>
<dbReference type="Proteomes" id="UP001235269">
    <property type="component" value="Unassembled WGS sequence"/>
</dbReference>
<comment type="similarity">
    <text evidence="1 4">Belongs to the FGGY kinase family.</text>
</comment>
<reference evidence="7 8" key="1">
    <citation type="submission" date="2023-07" db="EMBL/GenBank/DDBJ databases">
        <title>Genomic Encyclopedia of Type Strains, Phase IV (KMG-IV): sequencing the most valuable type-strain genomes for metagenomic binning, comparative biology and taxonomic classification.</title>
        <authorList>
            <person name="Goeker M."/>
        </authorList>
    </citation>
    <scope>NUCLEOTIDE SEQUENCE [LARGE SCALE GENOMIC DNA]</scope>
    <source>
        <strain evidence="7 8">DSM 100301</strain>
    </source>
</reference>
<evidence type="ECO:0000259" key="6">
    <source>
        <dbReference type="Pfam" id="PF02782"/>
    </source>
</evidence>
<evidence type="ECO:0000313" key="7">
    <source>
        <dbReference type="EMBL" id="MDQ0457911.1"/>
    </source>
</evidence>
<organism evidence="7 8">
    <name type="scientific">Rhizobium paknamense</name>
    <dbReference type="NCBI Taxonomy" id="1206817"/>
    <lineage>
        <taxon>Bacteria</taxon>
        <taxon>Pseudomonadati</taxon>
        <taxon>Pseudomonadota</taxon>
        <taxon>Alphaproteobacteria</taxon>
        <taxon>Hyphomicrobiales</taxon>
        <taxon>Rhizobiaceae</taxon>
        <taxon>Rhizobium/Agrobacterium group</taxon>
        <taxon>Rhizobium</taxon>
    </lineage>
</organism>
<keyword evidence="8" id="KW-1185">Reference proteome</keyword>
<dbReference type="Gene3D" id="3.30.420.40">
    <property type="match status" value="2"/>
</dbReference>
<dbReference type="InterPro" id="IPR018484">
    <property type="entry name" value="FGGY_N"/>
</dbReference>
<dbReference type="PANTHER" id="PTHR43095">
    <property type="entry name" value="SUGAR KINASE"/>
    <property type="match status" value="1"/>
</dbReference>
<dbReference type="PIRSF" id="PIRSF000538">
    <property type="entry name" value="GlpK"/>
    <property type="match status" value="1"/>
</dbReference>
<dbReference type="Pfam" id="PF02782">
    <property type="entry name" value="FGGY_C"/>
    <property type="match status" value="1"/>
</dbReference>
<evidence type="ECO:0000256" key="4">
    <source>
        <dbReference type="RuleBase" id="RU003733"/>
    </source>
</evidence>
<protein>
    <submittedName>
        <fullName evidence="7">Erythritol kinase</fullName>
        <ecNumber evidence="7">2.7.1.27</ecNumber>
    </submittedName>
</protein>
<dbReference type="EMBL" id="JAUSWH010000019">
    <property type="protein sequence ID" value="MDQ0457911.1"/>
    <property type="molecule type" value="Genomic_DNA"/>
</dbReference>
<sequence length="525" mass="55505">MMRDLIIGIDAGTSVIKAIAFTLSGQQIAVAARPNSYETVCRAGVVQDMVRTWADTAEVLKALGEKLGNLGARTAAIAVTGQGDGTWMIDAAGEPVGKGWLWLDARAGEVVERLRGENGDIDRFRATGAGLAACQQGPQLRWMKDEAPEMLSGVTTAFHCKDWLYFKLTGKRATDPSEASFTFGDFRSRSYSANVIGFLGLNALRPILPEIVDGTTTWHALSDVAAAQTGLMAGTPVVLGYVDVVCTALGAGLYEPGTETGCSIIGSTGMHMRLALGPDDVRLNHDLTGYTMCMPIPGIYAQMQSNMAATLNIDWVLSLAAGVLKGMGREASKADLLAHVEDWLAEASESPLVFHPYISDAGERGPFVDASARASFVGLSMAHGFGDLVKAVFDGLAFAARDCYGEMGPLPARVRLTGGAARSASLRRILGGVLGAEIQTNHREEAGAAGAAMIAAVSLGIYPDMAACVADWVTPFQGGIETPDAGLSRRYAGMFPAYQQSRLALRPVWHTLLNGAATEHQGHLQ</sequence>
<accession>A0ABU0IKY6</accession>
<evidence type="ECO:0000256" key="1">
    <source>
        <dbReference type="ARBA" id="ARBA00009156"/>
    </source>
</evidence>
<dbReference type="GO" id="GO:0047878">
    <property type="term" value="F:erythritol kinase activity"/>
    <property type="evidence" value="ECO:0007669"/>
    <property type="project" value="UniProtKB-EC"/>
</dbReference>
<feature type="domain" description="Carbohydrate kinase FGGY C-terminal" evidence="6">
    <location>
        <begin position="265"/>
        <end position="458"/>
    </location>
</feature>
<evidence type="ECO:0000256" key="2">
    <source>
        <dbReference type="ARBA" id="ARBA00022679"/>
    </source>
</evidence>
<dbReference type="InterPro" id="IPR043129">
    <property type="entry name" value="ATPase_NBD"/>
</dbReference>
<evidence type="ECO:0000256" key="3">
    <source>
        <dbReference type="ARBA" id="ARBA00022777"/>
    </source>
</evidence>
<keyword evidence="3 4" id="KW-0418">Kinase</keyword>